<keyword evidence="2" id="KW-1003">Cell membrane</keyword>
<feature type="transmembrane region" description="Helical" evidence="6">
    <location>
        <begin position="398"/>
        <end position="418"/>
    </location>
</feature>
<comment type="caution">
    <text evidence="7">The sequence shown here is derived from an EMBL/GenBank/DDBJ whole genome shotgun (WGS) entry which is preliminary data.</text>
</comment>
<feature type="transmembrane region" description="Helical" evidence="6">
    <location>
        <begin position="430"/>
        <end position="447"/>
    </location>
</feature>
<protein>
    <submittedName>
        <fullName evidence="7">Uncharacterized protein</fullName>
    </submittedName>
</protein>
<evidence type="ECO:0000256" key="3">
    <source>
        <dbReference type="ARBA" id="ARBA00022692"/>
    </source>
</evidence>
<evidence type="ECO:0000256" key="2">
    <source>
        <dbReference type="ARBA" id="ARBA00022475"/>
    </source>
</evidence>
<dbReference type="InterPro" id="IPR050833">
    <property type="entry name" value="Poly_Biosynth_Transport"/>
</dbReference>
<feature type="transmembrane region" description="Helical" evidence="6">
    <location>
        <begin position="303"/>
        <end position="324"/>
    </location>
</feature>
<keyword evidence="3 6" id="KW-0812">Transmembrane</keyword>
<sequence>MRKFDKVKDQFAVPLKVMKGASLYSIGDVLIKASGFFLIPIYTRILTPTDYGIIGYLQVFSHILVVILGFGFHGAQTRYYFEHKDNLPLVGKFMFSINVTTIIAFIVVCIPLIFIGYFGNWDIGNSGIPFHPFMTITLVSVLITVLNNYVVSSFQMKQKFLSVMLLNTLSFLLSTCFTIVLVVFFKKGAFGRVSGNFYGILIILLPSYFLYAKKFTYKYSLSALKYALAFGFPVVIHLLMGSIHSYIDRIMLESYLPLSDLGIYSLGVSIASVLQMFITAFNQAFQPNYYELMEKKDRSTDKPITQIFTIWLSLITFATCMGIIIGRPFLKVFAGSQFGTTSEVFPYLLYATYIGSFYYFFSSPIFYFKKTGLLPLITGSSAIINISLNLLLIPNHGIIGASIATIISHLWISVVSFTVGHRLYKMKWPYLYIFMSVFVVSIVFVKYI</sequence>
<dbReference type="Pfam" id="PF01943">
    <property type="entry name" value="Polysacc_synt"/>
    <property type="match status" value="1"/>
</dbReference>
<reference evidence="7" key="1">
    <citation type="submission" date="2019-08" db="EMBL/GenBank/DDBJ databases">
        <authorList>
            <person name="Kucharzyk K."/>
            <person name="Murdoch R.W."/>
            <person name="Higgins S."/>
            <person name="Loffler F."/>
        </authorList>
    </citation>
    <scope>NUCLEOTIDE SEQUENCE</scope>
</reference>
<feature type="transmembrane region" description="Helical" evidence="6">
    <location>
        <begin position="263"/>
        <end position="282"/>
    </location>
</feature>
<organism evidence="7">
    <name type="scientific">bioreactor metagenome</name>
    <dbReference type="NCBI Taxonomy" id="1076179"/>
    <lineage>
        <taxon>unclassified sequences</taxon>
        <taxon>metagenomes</taxon>
        <taxon>ecological metagenomes</taxon>
    </lineage>
</organism>
<feature type="transmembrane region" description="Helical" evidence="6">
    <location>
        <begin position="53"/>
        <end position="72"/>
    </location>
</feature>
<accession>A0A644Z2K5</accession>
<feature type="transmembrane region" description="Helical" evidence="6">
    <location>
        <begin position="191"/>
        <end position="211"/>
    </location>
</feature>
<evidence type="ECO:0000256" key="5">
    <source>
        <dbReference type="ARBA" id="ARBA00023136"/>
    </source>
</evidence>
<feature type="transmembrane region" description="Helical" evidence="6">
    <location>
        <begin position="93"/>
        <end position="118"/>
    </location>
</feature>
<feature type="transmembrane region" description="Helical" evidence="6">
    <location>
        <begin position="163"/>
        <end position="185"/>
    </location>
</feature>
<keyword evidence="4 6" id="KW-1133">Transmembrane helix</keyword>
<feature type="transmembrane region" description="Helical" evidence="6">
    <location>
        <begin position="21"/>
        <end position="41"/>
    </location>
</feature>
<gene>
    <name evidence="7" type="ORF">SDC9_81592</name>
</gene>
<dbReference type="InterPro" id="IPR002797">
    <property type="entry name" value="Polysacc_synth"/>
</dbReference>
<feature type="transmembrane region" description="Helical" evidence="6">
    <location>
        <begin position="130"/>
        <end position="151"/>
    </location>
</feature>
<dbReference type="EMBL" id="VSSQ01007149">
    <property type="protein sequence ID" value="MPM35002.1"/>
    <property type="molecule type" value="Genomic_DNA"/>
</dbReference>
<keyword evidence="5 6" id="KW-0472">Membrane</keyword>
<feature type="transmembrane region" description="Helical" evidence="6">
    <location>
        <begin position="373"/>
        <end position="392"/>
    </location>
</feature>
<evidence type="ECO:0000313" key="7">
    <source>
        <dbReference type="EMBL" id="MPM35002.1"/>
    </source>
</evidence>
<comment type="subcellular location">
    <subcellularLocation>
        <location evidence="1">Cell membrane</location>
        <topology evidence="1">Multi-pass membrane protein</topology>
    </subcellularLocation>
</comment>
<dbReference type="AlphaFoldDB" id="A0A644Z2K5"/>
<proteinExistence type="predicted"/>
<dbReference type="PANTHER" id="PTHR30250">
    <property type="entry name" value="PST FAMILY PREDICTED COLANIC ACID TRANSPORTER"/>
    <property type="match status" value="1"/>
</dbReference>
<evidence type="ECO:0000256" key="4">
    <source>
        <dbReference type="ARBA" id="ARBA00022989"/>
    </source>
</evidence>
<feature type="transmembrane region" description="Helical" evidence="6">
    <location>
        <begin position="223"/>
        <end position="243"/>
    </location>
</feature>
<feature type="transmembrane region" description="Helical" evidence="6">
    <location>
        <begin position="344"/>
        <end position="361"/>
    </location>
</feature>
<dbReference type="PANTHER" id="PTHR30250:SF11">
    <property type="entry name" value="O-ANTIGEN TRANSPORTER-RELATED"/>
    <property type="match status" value="1"/>
</dbReference>
<evidence type="ECO:0000256" key="6">
    <source>
        <dbReference type="SAM" id="Phobius"/>
    </source>
</evidence>
<dbReference type="GO" id="GO:0005886">
    <property type="term" value="C:plasma membrane"/>
    <property type="evidence" value="ECO:0007669"/>
    <property type="project" value="UniProtKB-SubCell"/>
</dbReference>
<evidence type="ECO:0000256" key="1">
    <source>
        <dbReference type="ARBA" id="ARBA00004651"/>
    </source>
</evidence>
<name>A0A644Z2K5_9ZZZZ</name>